<name>A0A0X9VT59_9GAMM</name>
<evidence type="ECO:0000256" key="4">
    <source>
        <dbReference type="ARBA" id="ARBA00016014"/>
    </source>
</evidence>
<dbReference type="SUPFAM" id="SSF53328">
    <property type="entry name" value="Formyltransferase"/>
    <property type="match status" value="1"/>
</dbReference>
<dbReference type="InterPro" id="IPR005793">
    <property type="entry name" value="Formyl_trans_C"/>
</dbReference>
<evidence type="ECO:0000256" key="6">
    <source>
        <dbReference type="ARBA" id="ARBA00022917"/>
    </source>
</evidence>
<comment type="similarity">
    <text evidence="2 8">Belongs to the Fmt family.</text>
</comment>
<gene>
    <name evidence="8 11" type="primary">fmt</name>
    <name evidence="11" type="ORF">AUT07_00475</name>
</gene>
<dbReference type="GO" id="GO:0005829">
    <property type="term" value="C:cytosol"/>
    <property type="evidence" value="ECO:0007669"/>
    <property type="project" value="TreeGrafter"/>
</dbReference>
<dbReference type="InterPro" id="IPR002376">
    <property type="entry name" value="Formyl_transf_N"/>
</dbReference>
<dbReference type="AlphaFoldDB" id="A0A0X9VT59"/>
<evidence type="ECO:0000256" key="3">
    <source>
        <dbReference type="ARBA" id="ARBA00012261"/>
    </source>
</evidence>
<dbReference type="PANTHER" id="PTHR11138:SF5">
    <property type="entry name" value="METHIONYL-TRNA FORMYLTRANSFERASE, MITOCHONDRIAL"/>
    <property type="match status" value="1"/>
</dbReference>
<keyword evidence="6 8" id="KW-0648">Protein biosynthesis</keyword>
<dbReference type="EC" id="2.1.2.9" evidence="3 8"/>
<feature type="binding site" evidence="8">
    <location>
        <begin position="115"/>
        <end position="118"/>
    </location>
    <ligand>
        <name>(6S)-5,6,7,8-tetrahydrofolate</name>
        <dbReference type="ChEBI" id="CHEBI:57453"/>
    </ligand>
</feature>
<dbReference type="NCBIfam" id="TIGR00460">
    <property type="entry name" value="fmt"/>
    <property type="match status" value="1"/>
</dbReference>
<organism evidence="11 12">
    <name type="scientific">Candidatus Arsenophonus lipoptenae</name>
    <dbReference type="NCBI Taxonomy" id="634113"/>
    <lineage>
        <taxon>Bacteria</taxon>
        <taxon>Pseudomonadati</taxon>
        <taxon>Pseudomonadota</taxon>
        <taxon>Gammaproteobacteria</taxon>
        <taxon>Enterobacterales</taxon>
        <taxon>Morganellaceae</taxon>
        <taxon>Arsenophonus</taxon>
    </lineage>
</organism>
<proteinExistence type="inferred from homology"/>
<evidence type="ECO:0000259" key="9">
    <source>
        <dbReference type="Pfam" id="PF00551"/>
    </source>
</evidence>
<dbReference type="InterPro" id="IPR041711">
    <property type="entry name" value="Met-tRNA-FMT_N"/>
</dbReference>
<evidence type="ECO:0000313" key="11">
    <source>
        <dbReference type="EMBL" id="AMA65042.1"/>
    </source>
</evidence>
<keyword evidence="5 8" id="KW-0808">Transferase</keyword>
<dbReference type="KEGG" id="asy:AUT07_00475"/>
<dbReference type="Pfam" id="PF02911">
    <property type="entry name" value="Formyl_trans_C"/>
    <property type="match status" value="1"/>
</dbReference>
<evidence type="ECO:0000256" key="5">
    <source>
        <dbReference type="ARBA" id="ARBA00022679"/>
    </source>
</evidence>
<evidence type="ECO:0000256" key="2">
    <source>
        <dbReference type="ARBA" id="ARBA00010699"/>
    </source>
</evidence>
<feature type="domain" description="Formyl transferase N-terminal" evidence="9">
    <location>
        <begin position="6"/>
        <end position="183"/>
    </location>
</feature>
<dbReference type="InterPro" id="IPR036477">
    <property type="entry name" value="Formyl_transf_N_sf"/>
</dbReference>
<dbReference type="CDD" id="cd08646">
    <property type="entry name" value="FMT_core_Met-tRNA-FMT_N"/>
    <property type="match status" value="1"/>
</dbReference>
<comment type="function">
    <text evidence="1 8">Attaches a formyl group to the free amino group of methionyl-tRNA(fMet). The formyl group appears to play a dual role in the initiator identity of N-formylmethionyl-tRNA by promoting its recognition by IF2 and preventing the misappropriation of this tRNA by the elongation apparatus.</text>
</comment>
<dbReference type="HAMAP" id="MF_00182">
    <property type="entry name" value="Formyl_trans"/>
    <property type="match status" value="1"/>
</dbReference>
<dbReference type="STRING" id="634113.AUT07_00475"/>
<dbReference type="Gene3D" id="3.10.25.10">
    <property type="entry name" value="Formyl transferase, C-terminal domain"/>
    <property type="match status" value="1"/>
</dbReference>
<evidence type="ECO:0000259" key="10">
    <source>
        <dbReference type="Pfam" id="PF02911"/>
    </source>
</evidence>
<sequence length="317" mass="35544">MHNYIKIIFAGTPDFAAQHLKFLLNVKNKYQIVGVLTKSDKPYGRGKKIISNPVKILAKKANIPILQPITMITDDIQNWIKNKKADIMIVVAYGLIIPENILNIFPMGSLNVHGSLLPRWRGAAPIQRSILAGDKEIGITIIKMDTGIDTGDILHQINCPIEIKDTSEILQQKLLKLGPNALLYTLDLLISGKAKQKKQNHNFATYAKKVTKNEALINWALSAKQIERCIRAFNPWPISYFIKNGKLIKIWDAEVINHEINLLPGIILSSDKTGIKVSTGKGILNILKIQEANKRILSVCDFINNNHKYFTVGKQIS</sequence>
<evidence type="ECO:0000313" key="12">
    <source>
        <dbReference type="Proteomes" id="UP000069926"/>
    </source>
</evidence>
<comment type="catalytic activity">
    <reaction evidence="7 8">
        <text>L-methionyl-tRNA(fMet) + (6R)-10-formyltetrahydrofolate = N-formyl-L-methionyl-tRNA(fMet) + (6S)-5,6,7,8-tetrahydrofolate + H(+)</text>
        <dbReference type="Rhea" id="RHEA:24380"/>
        <dbReference type="Rhea" id="RHEA-COMP:9952"/>
        <dbReference type="Rhea" id="RHEA-COMP:9953"/>
        <dbReference type="ChEBI" id="CHEBI:15378"/>
        <dbReference type="ChEBI" id="CHEBI:57453"/>
        <dbReference type="ChEBI" id="CHEBI:78530"/>
        <dbReference type="ChEBI" id="CHEBI:78844"/>
        <dbReference type="ChEBI" id="CHEBI:195366"/>
        <dbReference type="EC" id="2.1.2.9"/>
    </reaction>
</comment>
<reference evidence="11 12" key="1">
    <citation type="submission" date="2016-01" db="EMBL/GenBank/DDBJ databases">
        <title>Genome sequence of Ca. Arsenophonus lipopteni, the exclusive symbiont of a blood sucking fly Lipoptena cervi (Diptera: Hippoboscidae).</title>
        <authorList>
            <person name="Novakova E."/>
            <person name="Hypsa V."/>
            <person name="Nguyen P."/>
            <person name="Husnik F."/>
            <person name="Darby A.C."/>
        </authorList>
    </citation>
    <scope>NUCLEOTIDE SEQUENCE [LARGE SCALE GENOMIC DNA]</scope>
    <source>
        <strain evidence="11 12">CB</strain>
    </source>
</reference>
<feature type="domain" description="Formyl transferase C-terminal" evidence="10">
    <location>
        <begin position="209"/>
        <end position="305"/>
    </location>
</feature>
<evidence type="ECO:0000256" key="8">
    <source>
        <dbReference type="HAMAP-Rule" id="MF_00182"/>
    </source>
</evidence>
<dbReference type="SUPFAM" id="SSF50486">
    <property type="entry name" value="FMT C-terminal domain-like"/>
    <property type="match status" value="1"/>
</dbReference>
<dbReference type="InterPro" id="IPR037022">
    <property type="entry name" value="Formyl_trans_C_sf"/>
</dbReference>
<protein>
    <recommendedName>
        <fullName evidence="4 8">Methionyl-tRNA formyltransferase</fullName>
        <ecNumber evidence="3 8">2.1.2.9</ecNumber>
    </recommendedName>
</protein>
<dbReference type="Gene3D" id="3.40.50.170">
    <property type="entry name" value="Formyl transferase, N-terminal domain"/>
    <property type="match status" value="1"/>
</dbReference>
<dbReference type="PATRIC" id="fig|634113.3.peg.455"/>
<dbReference type="CDD" id="cd08704">
    <property type="entry name" value="Met_tRNA_FMT_C"/>
    <property type="match status" value="1"/>
</dbReference>
<dbReference type="InterPro" id="IPR005794">
    <property type="entry name" value="Fmt"/>
</dbReference>
<dbReference type="InterPro" id="IPR044135">
    <property type="entry name" value="Met-tRNA-FMT_C"/>
</dbReference>
<dbReference type="PANTHER" id="PTHR11138">
    <property type="entry name" value="METHIONYL-TRNA FORMYLTRANSFERASE"/>
    <property type="match status" value="1"/>
</dbReference>
<dbReference type="OrthoDB" id="9802815at2"/>
<keyword evidence="12" id="KW-1185">Reference proteome</keyword>
<dbReference type="RefSeq" id="WP_066283691.1">
    <property type="nucleotide sequence ID" value="NZ_CP013920.1"/>
</dbReference>
<dbReference type="Pfam" id="PF00551">
    <property type="entry name" value="Formyl_trans_N"/>
    <property type="match status" value="1"/>
</dbReference>
<dbReference type="InterPro" id="IPR011034">
    <property type="entry name" value="Formyl_transferase-like_C_sf"/>
</dbReference>
<evidence type="ECO:0000256" key="1">
    <source>
        <dbReference type="ARBA" id="ARBA00002606"/>
    </source>
</evidence>
<evidence type="ECO:0000256" key="7">
    <source>
        <dbReference type="ARBA" id="ARBA00048558"/>
    </source>
</evidence>
<dbReference type="Proteomes" id="UP000069926">
    <property type="component" value="Chromosome"/>
</dbReference>
<dbReference type="EMBL" id="CP013920">
    <property type="protein sequence ID" value="AMA65042.1"/>
    <property type="molecule type" value="Genomic_DNA"/>
</dbReference>
<accession>A0A0X9VT59</accession>
<dbReference type="GO" id="GO:0004479">
    <property type="term" value="F:methionyl-tRNA formyltransferase activity"/>
    <property type="evidence" value="ECO:0007669"/>
    <property type="project" value="UniProtKB-UniRule"/>
</dbReference>